<dbReference type="SUPFAM" id="SSF46785">
    <property type="entry name" value="Winged helix' DNA-binding domain"/>
    <property type="match status" value="1"/>
</dbReference>
<dbReference type="InterPro" id="IPR000524">
    <property type="entry name" value="Tscrpt_reg_HTH_GntR"/>
</dbReference>
<accession>A0A2P7Q1J7</accession>
<evidence type="ECO:0000256" key="1">
    <source>
        <dbReference type="ARBA" id="ARBA00023015"/>
    </source>
</evidence>
<dbReference type="Proteomes" id="UP000241434">
    <property type="component" value="Unassembled WGS sequence"/>
</dbReference>
<keyword evidence="2" id="KW-0238">DNA-binding</keyword>
<evidence type="ECO:0000256" key="3">
    <source>
        <dbReference type="ARBA" id="ARBA00023163"/>
    </source>
</evidence>
<evidence type="ECO:0000313" key="6">
    <source>
        <dbReference type="Proteomes" id="UP000241434"/>
    </source>
</evidence>
<keyword evidence="6" id="KW-1185">Reference proteome</keyword>
<protein>
    <submittedName>
        <fullName evidence="5">GntR family transcriptional regulator</fullName>
    </submittedName>
</protein>
<dbReference type="OrthoDB" id="163333at2"/>
<reference evidence="5" key="1">
    <citation type="thesis" date="2015" institute="Rutgers" country="The State University of New Jersey, 14 College Farm Rd., New Brunswick, NJ, USA">
        <title>Ammonia toxicity in bacteria and its implications for treatment of and resource recovery from highly nitrogenous organic wastes.</title>
        <authorList>
            <person name="Luther A.K."/>
        </authorList>
    </citation>
    <scope>NUCLEOTIDE SEQUENCE</scope>
    <source>
        <strain evidence="5">RT-10B</strain>
    </source>
</reference>
<dbReference type="Pfam" id="PF00392">
    <property type="entry name" value="GntR"/>
    <property type="match status" value="1"/>
</dbReference>
<gene>
    <name evidence="5" type="ORF">UF10_04255</name>
</gene>
<dbReference type="InterPro" id="IPR036390">
    <property type="entry name" value="WH_DNA-bd_sf"/>
</dbReference>
<evidence type="ECO:0000313" key="5">
    <source>
        <dbReference type="EMBL" id="PSJ31832.1"/>
    </source>
</evidence>
<sequence length="141" mass="16230">MSNIDFDLNNSSPIYLQISKYFQAKVFLGELEPGDIIASRRELASSIRVNLNTVQKAYSHMEDIGLIKTEKNKHSIITDDLKVLDLLKEEYIKEPLDIFIKTMKSIKIPKEQVLNLISNYYDKIDSNSDTKDTESIKKESN</sequence>
<keyword evidence="1" id="KW-0805">Transcription regulation</keyword>
<name>A0A2P7Q1J7_9FIRM</name>
<dbReference type="PANTHER" id="PTHR38445">
    <property type="entry name" value="HTH-TYPE TRANSCRIPTIONAL REPRESSOR YTRA"/>
    <property type="match status" value="1"/>
</dbReference>
<dbReference type="RefSeq" id="WP_106776584.1">
    <property type="nucleotide sequence ID" value="NZ_JBGGGQ010000001.1"/>
</dbReference>
<evidence type="ECO:0000256" key="2">
    <source>
        <dbReference type="ARBA" id="ARBA00023125"/>
    </source>
</evidence>
<dbReference type="EMBL" id="JYGE01000003">
    <property type="protein sequence ID" value="PSJ31832.1"/>
    <property type="molecule type" value="Genomic_DNA"/>
</dbReference>
<organism evidence="5 6">
    <name type="scientific">Peptostreptococcus russellii</name>
    <dbReference type="NCBI Taxonomy" id="215200"/>
    <lineage>
        <taxon>Bacteria</taxon>
        <taxon>Bacillati</taxon>
        <taxon>Bacillota</taxon>
        <taxon>Clostridia</taxon>
        <taxon>Peptostreptococcales</taxon>
        <taxon>Peptostreptococcaceae</taxon>
        <taxon>Peptostreptococcus</taxon>
    </lineage>
</organism>
<dbReference type="AlphaFoldDB" id="A0A2P7Q1J7"/>
<dbReference type="PANTHER" id="PTHR38445:SF6">
    <property type="entry name" value="GNTR-FAMILY TRANSCRIPTIONAL REGULATOR"/>
    <property type="match status" value="1"/>
</dbReference>
<dbReference type="Gene3D" id="1.10.10.10">
    <property type="entry name" value="Winged helix-like DNA-binding domain superfamily/Winged helix DNA-binding domain"/>
    <property type="match status" value="1"/>
</dbReference>
<keyword evidence="3" id="KW-0804">Transcription</keyword>
<dbReference type="GO" id="GO:0003700">
    <property type="term" value="F:DNA-binding transcription factor activity"/>
    <property type="evidence" value="ECO:0007669"/>
    <property type="project" value="InterPro"/>
</dbReference>
<dbReference type="PROSITE" id="PS50949">
    <property type="entry name" value="HTH_GNTR"/>
    <property type="match status" value="1"/>
</dbReference>
<evidence type="ECO:0000259" key="4">
    <source>
        <dbReference type="PROSITE" id="PS50949"/>
    </source>
</evidence>
<comment type="caution">
    <text evidence="5">The sequence shown here is derived from an EMBL/GenBank/DDBJ whole genome shotgun (WGS) entry which is preliminary data.</text>
</comment>
<dbReference type="InterPro" id="IPR036388">
    <property type="entry name" value="WH-like_DNA-bd_sf"/>
</dbReference>
<proteinExistence type="predicted"/>
<dbReference type="GO" id="GO:0003677">
    <property type="term" value="F:DNA binding"/>
    <property type="evidence" value="ECO:0007669"/>
    <property type="project" value="UniProtKB-KW"/>
</dbReference>
<feature type="domain" description="HTH gntR-type" evidence="4">
    <location>
        <begin position="12"/>
        <end position="80"/>
    </location>
</feature>